<feature type="transmembrane region" description="Helical" evidence="2">
    <location>
        <begin position="39"/>
        <end position="56"/>
    </location>
</feature>
<sequence length="57" mass="6143">MYSEPPPFSEQPTPPALVISGQPPPPSELKQALNSFLKGFLYVMGLATGILLLFLAQ</sequence>
<keyword evidence="2" id="KW-1133">Transmembrane helix</keyword>
<evidence type="ECO:0000313" key="4">
    <source>
        <dbReference type="Proteomes" id="UP000265520"/>
    </source>
</evidence>
<feature type="non-terminal residue" evidence="3">
    <location>
        <position position="57"/>
    </location>
</feature>
<comment type="caution">
    <text evidence="3">The sequence shown here is derived from an EMBL/GenBank/DDBJ whole genome shotgun (WGS) entry which is preliminary data.</text>
</comment>
<evidence type="ECO:0000256" key="2">
    <source>
        <dbReference type="SAM" id="Phobius"/>
    </source>
</evidence>
<dbReference type="AlphaFoldDB" id="A0A392SK59"/>
<proteinExistence type="predicted"/>
<name>A0A392SK59_9FABA</name>
<organism evidence="3 4">
    <name type="scientific">Trifolium medium</name>
    <dbReference type="NCBI Taxonomy" id="97028"/>
    <lineage>
        <taxon>Eukaryota</taxon>
        <taxon>Viridiplantae</taxon>
        <taxon>Streptophyta</taxon>
        <taxon>Embryophyta</taxon>
        <taxon>Tracheophyta</taxon>
        <taxon>Spermatophyta</taxon>
        <taxon>Magnoliopsida</taxon>
        <taxon>eudicotyledons</taxon>
        <taxon>Gunneridae</taxon>
        <taxon>Pentapetalae</taxon>
        <taxon>rosids</taxon>
        <taxon>fabids</taxon>
        <taxon>Fabales</taxon>
        <taxon>Fabaceae</taxon>
        <taxon>Papilionoideae</taxon>
        <taxon>50 kb inversion clade</taxon>
        <taxon>NPAAA clade</taxon>
        <taxon>Hologalegina</taxon>
        <taxon>IRL clade</taxon>
        <taxon>Trifolieae</taxon>
        <taxon>Trifolium</taxon>
    </lineage>
</organism>
<dbReference type="Proteomes" id="UP000265520">
    <property type="component" value="Unassembled WGS sequence"/>
</dbReference>
<keyword evidence="4" id="KW-1185">Reference proteome</keyword>
<evidence type="ECO:0000256" key="1">
    <source>
        <dbReference type="SAM" id="MobiDB-lite"/>
    </source>
</evidence>
<feature type="region of interest" description="Disordered" evidence="1">
    <location>
        <begin position="1"/>
        <end position="23"/>
    </location>
</feature>
<reference evidence="3 4" key="1">
    <citation type="journal article" date="2018" name="Front. Plant Sci.">
        <title>Red Clover (Trifolium pratense) and Zigzag Clover (T. medium) - A Picture of Genomic Similarities and Differences.</title>
        <authorList>
            <person name="Dluhosova J."/>
            <person name="Istvanek J."/>
            <person name="Nedelnik J."/>
            <person name="Repkova J."/>
        </authorList>
    </citation>
    <scope>NUCLEOTIDE SEQUENCE [LARGE SCALE GENOMIC DNA]</scope>
    <source>
        <strain evidence="4">cv. 10/8</strain>
        <tissue evidence="3">Leaf</tissue>
    </source>
</reference>
<dbReference type="EMBL" id="LXQA010391904">
    <property type="protein sequence ID" value="MCI48822.1"/>
    <property type="molecule type" value="Genomic_DNA"/>
</dbReference>
<keyword evidence="2" id="KW-0812">Transmembrane</keyword>
<feature type="compositionally biased region" description="Pro residues" evidence="1">
    <location>
        <begin position="1"/>
        <end position="15"/>
    </location>
</feature>
<evidence type="ECO:0000313" key="3">
    <source>
        <dbReference type="EMBL" id="MCI48822.1"/>
    </source>
</evidence>
<keyword evidence="2" id="KW-0472">Membrane</keyword>
<accession>A0A392SK59</accession>
<protein>
    <submittedName>
        <fullName evidence="3">Uncharacterized protein</fullName>
    </submittedName>
</protein>